<evidence type="ECO:0000313" key="2">
    <source>
        <dbReference type="Proteomes" id="UP000003423"/>
    </source>
</evidence>
<dbReference type="EMBL" id="AEXL02000030">
    <property type="protein sequence ID" value="EIJ66658.1"/>
    <property type="molecule type" value="Genomic_DNA"/>
</dbReference>
<proteinExistence type="predicted"/>
<reference evidence="1 2" key="1">
    <citation type="journal article" date="2012" name="J. Bacteriol.">
        <title>Genome sequence of "Candidatus Nitrosopumilus salaria" BD31, an ammonia-oxidizing archaeon from the San Francisco Bay estuary.</title>
        <authorList>
            <person name="Mosier A.C."/>
            <person name="Allen E.E."/>
            <person name="Kim M."/>
            <person name="Ferriera S."/>
            <person name="Francis C.A."/>
        </authorList>
    </citation>
    <scope>NUCLEOTIDE SEQUENCE [LARGE SCALE GENOMIC DNA]</scope>
    <source>
        <strain evidence="1 2">BD31</strain>
    </source>
</reference>
<gene>
    <name evidence="1" type="ORF">BD31_I1132</name>
</gene>
<keyword evidence="2" id="KW-1185">Reference proteome</keyword>
<dbReference type="AlphaFoldDB" id="I3D4L5"/>
<name>I3D4L5_9ARCH</name>
<comment type="caution">
    <text evidence="1">The sequence shown here is derived from an EMBL/GenBank/DDBJ whole genome shotgun (WGS) entry which is preliminary data.</text>
</comment>
<dbReference type="Proteomes" id="UP000003423">
    <property type="component" value="Unassembled WGS sequence"/>
</dbReference>
<protein>
    <submittedName>
        <fullName evidence="1">Uncharacterized protein</fullName>
    </submittedName>
</protein>
<accession>I3D4L5</accession>
<organism evidence="1 2">
    <name type="scientific">Candidatus Nitrosopumilus salarius BD31</name>
    <dbReference type="NCBI Taxonomy" id="859350"/>
    <lineage>
        <taxon>Archaea</taxon>
        <taxon>Nitrososphaerota</taxon>
        <taxon>Nitrososphaeria</taxon>
        <taxon>Nitrosopumilales</taxon>
        <taxon>Nitrosopumilaceae</taxon>
        <taxon>Nitrosopumilus</taxon>
    </lineage>
</organism>
<dbReference type="PATRIC" id="fig|859350.6.peg.355"/>
<sequence>MYCIAKKGPLIINDIVKTTSAYSQWQCNRWAVKRRINGTTNVMGFVPHEYLVERNHEKRIRGHDGKKYHLTTKGMVGALTTGINVEQIYLYKNYIKFLKKQIQKEFTNKSSIDIPQKTKDMYVNSLMSFFENYIKNEIYLFLIWHEAAGIKITKMKSMQRYMFEFYSNADEDFLQSFLQTKMNLKINTVKY</sequence>
<evidence type="ECO:0000313" key="1">
    <source>
        <dbReference type="EMBL" id="EIJ66658.1"/>
    </source>
</evidence>